<keyword evidence="5" id="KW-0732">Signal</keyword>
<evidence type="ECO:0000256" key="3">
    <source>
        <dbReference type="ARBA" id="ARBA00023004"/>
    </source>
</evidence>
<dbReference type="InterPro" id="IPR051459">
    <property type="entry name" value="Cytochrome_c-type_DH"/>
</dbReference>
<keyword evidence="1 4" id="KW-0349">Heme</keyword>
<dbReference type="InterPro" id="IPR036909">
    <property type="entry name" value="Cyt_c-like_dom_sf"/>
</dbReference>
<dbReference type="STRING" id="428990.SAMN06295987_10466"/>
<dbReference type="Proteomes" id="UP000190989">
    <property type="component" value="Unassembled WGS sequence"/>
</dbReference>
<dbReference type="PANTHER" id="PTHR35008">
    <property type="entry name" value="BLL4482 PROTEIN-RELATED"/>
    <property type="match status" value="1"/>
</dbReference>
<evidence type="ECO:0000256" key="1">
    <source>
        <dbReference type="ARBA" id="ARBA00022617"/>
    </source>
</evidence>
<keyword evidence="3 4" id="KW-0408">Iron</keyword>
<keyword evidence="2 4" id="KW-0479">Metal-binding</keyword>
<dbReference type="AlphaFoldDB" id="A0A1U6I2P2"/>
<evidence type="ECO:0000313" key="7">
    <source>
        <dbReference type="EMBL" id="SLK02247.1"/>
    </source>
</evidence>
<dbReference type="SUPFAM" id="SSF46626">
    <property type="entry name" value="Cytochrome c"/>
    <property type="match status" value="1"/>
</dbReference>
<evidence type="ECO:0000256" key="2">
    <source>
        <dbReference type="ARBA" id="ARBA00022723"/>
    </source>
</evidence>
<name>A0A1U6I2P2_9SPHN</name>
<dbReference type="RefSeq" id="WP_079730778.1">
    <property type="nucleotide sequence ID" value="NZ_FVZE01000004.1"/>
</dbReference>
<sequence length="165" mass="16684">MIPRAYLLATLTALATITAGGLGAAQASPPSPASTQDGAVLFKRCAACHTATGAGVPGAYPPLQRDFRELATSKDGRRYLSLAVIRGLSGPIEVEGKTYRGLMPAQSGLDDDDIASVLNHIGTKIAKTGPAFKAFTSAEVAAARKSGAALSAAQVAKLHAGAGPK</sequence>
<dbReference type="PANTHER" id="PTHR35008:SF8">
    <property type="entry name" value="ALCOHOL DEHYDROGENASE CYTOCHROME C SUBUNIT"/>
    <property type="match status" value="1"/>
</dbReference>
<dbReference type="GO" id="GO:0009055">
    <property type="term" value="F:electron transfer activity"/>
    <property type="evidence" value="ECO:0007669"/>
    <property type="project" value="InterPro"/>
</dbReference>
<feature type="domain" description="Cytochrome c" evidence="6">
    <location>
        <begin position="33"/>
        <end position="125"/>
    </location>
</feature>
<dbReference type="InterPro" id="IPR009056">
    <property type="entry name" value="Cyt_c-like_dom"/>
</dbReference>
<keyword evidence="8" id="KW-1185">Reference proteome</keyword>
<dbReference type="Pfam" id="PF00034">
    <property type="entry name" value="Cytochrom_C"/>
    <property type="match status" value="1"/>
</dbReference>
<dbReference type="GO" id="GO:0046872">
    <property type="term" value="F:metal ion binding"/>
    <property type="evidence" value="ECO:0007669"/>
    <property type="project" value="UniProtKB-KW"/>
</dbReference>
<feature type="chain" id="PRO_5012662509" evidence="5">
    <location>
        <begin position="25"/>
        <end position="165"/>
    </location>
</feature>
<evidence type="ECO:0000256" key="5">
    <source>
        <dbReference type="SAM" id="SignalP"/>
    </source>
</evidence>
<evidence type="ECO:0000313" key="8">
    <source>
        <dbReference type="Proteomes" id="UP000190989"/>
    </source>
</evidence>
<protein>
    <submittedName>
        <fullName evidence="7">Cytochrome c</fullName>
    </submittedName>
</protein>
<evidence type="ECO:0000256" key="4">
    <source>
        <dbReference type="PROSITE-ProRule" id="PRU00433"/>
    </source>
</evidence>
<gene>
    <name evidence="7" type="ORF">SAMN06295987_10466</name>
</gene>
<proteinExistence type="predicted"/>
<dbReference type="GO" id="GO:0020037">
    <property type="term" value="F:heme binding"/>
    <property type="evidence" value="ECO:0007669"/>
    <property type="project" value="InterPro"/>
</dbReference>
<accession>A0A1U6I2P2</accession>
<evidence type="ECO:0000259" key="6">
    <source>
        <dbReference type="PROSITE" id="PS51007"/>
    </source>
</evidence>
<dbReference type="Gene3D" id="1.10.760.10">
    <property type="entry name" value="Cytochrome c-like domain"/>
    <property type="match status" value="1"/>
</dbReference>
<dbReference type="PROSITE" id="PS51007">
    <property type="entry name" value="CYTC"/>
    <property type="match status" value="1"/>
</dbReference>
<organism evidence="7 8">
    <name type="scientific">Novosphingobium mathurense</name>
    <dbReference type="NCBI Taxonomy" id="428990"/>
    <lineage>
        <taxon>Bacteria</taxon>
        <taxon>Pseudomonadati</taxon>
        <taxon>Pseudomonadota</taxon>
        <taxon>Alphaproteobacteria</taxon>
        <taxon>Sphingomonadales</taxon>
        <taxon>Sphingomonadaceae</taxon>
        <taxon>Novosphingobium</taxon>
    </lineage>
</organism>
<dbReference type="EMBL" id="FVZE01000004">
    <property type="protein sequence ID" value="SLK02247.1"/>
    <property type="molecule type" value="Genomic_DNA"/>
</dbReference>
<reference evidence="8" key="1">
    <citation type="submission" date="2017-02" db="EMBL/GenBank/DDBJ databases">
        <authorList>
            <person name="Varghese N."/>
            <person name="Submissions S."/>
        </authorList>
    </citation>
    <scope>NUCLEOTIDE SEQUENCE [LARGE SCALE GENOMIC DNA]</scope>
    <source>
        <strain evidence="8">SM117</strain>
    </source>
</reference>
<feature type="signal peptide" evidence="5">
    <location>
        <begin position="1"/>
        <end position="24"/>
    </location>
</feature>